<dbReference type="GO" id="GO:0003723">
    <property type="term" value="F:RNA binding"/>
    <property type="evidence" value="ECO:0007669"/>
    <property type="project" value="InterPro"/>
</dbReference>
<dbReference type="InterPro" id="IPR020103">
    <property type="entry name" value="PsdUridine_synth_cat_dom_sf"/>
</dbReference>
<evidence type="ECO:0000259" key="7">
    <source>
        <dbReference type="Pfam" id="PF16198"/>
    </source>
</evidence>
<reference evidence="10" key="1">
    <citation type="submission" date="2015-07" db="EMBL/GenBank/DDBJ databases">
        <title>Genome sequencing project for genomic taxonomy and phylogenomics of Bacillus-like bacteria.</title>
        <authorList>
            <person name="Liu B."/>
            <person name="Wang J."/>
            <person name="Zhu Y."/>
            <person name="Liu G."/>
            <person name="Chen Q."/>
            <person name="Chen Z."/>
            <person name="Lan J."/>
            <person name="Che J."/>
            <person name="Ge C."/>
            <person name="Shi H."/>
            <person name="Pan Z."/>
            <person name="Liu X."/>
        </authorList>
    </citation>
    <scope>NUCLEOTIDE SEQUENCE [LARGE SCALE GENOMIC DNA]</scope>
    <source>
        <strain evidence="10">DSM 9887</strain>
    </source>
</reference>
<dbReference type="Proteomes" id="UP000036834">
    <property type="component" value="Unassembled WGS sequence"/>
</dbReference>
<evidence type="ECO:0000313" key="10">
    <source>
        <dbReference type="Proteomes" id="UP000036834"/>
    </source>
</evidence>
<dbReference type="EC" id="5.4.99.25" evidence="5"/>
<sequence>MSNVNGVLVIDKPAGMTSHDCVARIRRLYGTKKVGHTGTLDPDVTGVLPICVGHATRLVEYLQELPKRYDVVMRLGSTTTTEDASGEVLEQAAVDPSTITKERIEQLFLSFLGEIEQVPPMFSAIKVNGKRLYDLAREGTVIERQARKVTLYELTLHDIRVEGDTVDVSFTCTCSKGTYMRTLCVDLGRALGYPAHMRLLRRIKSGPFVEGESIPLEQLEQQAAEGKDITQKLVSIPQAISFLPSYQVKPERTKAVRNGLATALTGVTAEEGSLICLFSGDELLGIHRVCRGDKGLFAKAEKVFPAEV</sequence>
<dbReference type="HAMAP" id="MF_01080">
    <property type="entry name" value="TruB_bact"/>
    <property type="match status" value="1"/>
</dbReference>
<comment type="catalytic activity">
    <reaction evidence="1 5">
        <text>uridine(55) in tRNA = pseudouridine(55) in tRNA</text>
        <dbReference type="Rhea" id="RHEA:42532"/>
        <dbReference type="Rhea" id="RHEA-COMP:10101"/>
        <dbReference type="Rhea" id="RHEA-COMP:10102"/>
        <dbReference type="ChEBI" id="CHEBI:65314"/>
        <dbReference type="ChEBI" id="CHEBI:65315"/>
        <dbReference type="EC" id="5.4.99.25"/>
    </reaction>
</comment>
<feature type="active site" description="Nucleophile" evidence="5">
    <location>
        <position position="41"/>
    </location>
</feature>
<evidence type="ECO:0000256" key="4">
    <source>
        <dbReference type="ARBA" id="ARBA00023235"/>
    </source>
</evidence>
<dbReference type="Pfam" id="PF16198">
    <property type="entry name" value="TruB_C_2"/>
    <property type="match status" value="1"/>
</dbReference>
<comment type="similarity">
    <text evidence="2 5">Belongs to the pseudouridine synthase TruB family. Type 1 subfamily.</text>
</comment>
<dbReference type="Pfam" id="PF01509">
    <property type="entry name" value="TruB_N"/>
    <property type="match status" value="1"/>
</dbReference>
<feature type="domain" description="Pseudouridine synthase II N-terminal" evidence="6">
    <location>
        <begin position="26"/>
        <end position="180"/>
    </location>
</feature>
<dbReference type="EMBL" id="LGIQ01000007">
    <property type="protein sequence ID" value="KNB72774.1"/>
    <property type="molecule type" value="Genomic_DNA"/>
</dbReference>
<evidence type="ECO:0000256" key="1">
    <source>
        <dbReference type="ARBA" id="ARBA00000385"/>
    </source>
</evidence>
<keyword evidence="4 5" id="KW-0413">Isomerase</keyword>
<dbReference type="PANTHER" id="PTHR13767">
    <property type="entry name" value="TRNA-PSEUDOURIDINE SYNTHASE"/>
    <property type="match status" value="1"/>
</dbReference>
<dbReference type="GO" id="GO:0160148">
    <property type="term" value="F:tRNA pseudouridine(55) synthase activity"/>
    <property type="evidence" value="ECO:0007669"/>
    <property type="project" value="UniProtKB-EC"/>
</dbReference>
<dbReference type="SUPFAM" id="SSF55120">
    <property type="entry name" value="Pseudouridine synthase"/>
    <property type="match status" value="1"/>
</dbReference>
<dbReference type="PANTHER" id="PTHR13767:SF2">
    <property type="entry name" value="PSEUDOURIDYLATE SYNTHASE TRUB1"/>
    <property type="match status" value="1"/>
</dbReference>
<dbReference type="GO" id="GO:0031119">
    <property type="term" value="P:tRNA pseudouridine synthesis"/>
    <property type="evidence" value="ECO:0007669"/>
    <property type="project" value="UniProtKB-UniRule"/>
</dbReference>
<dbReference type="InterPro" id="IPR032819">
    <property type="entry name" value="TruB_C"/>
</dbReference>
<dbReference type="RefSeq" id="WP_049738819.1">
    <property type="nucleotide sequence ID" value="NZ_BJON01000015.1"/>
</dbReference>
<proteinExistence type="inferred from homology"/>
<dbReference type="CDD" id="cd02573">
    <property type="entry name" value="PseudoU_synth_EcTruB"/>
    <property type="match status" value="1"/>
</dbReference>
<dbReference type="GO" id="GO:1990481">
    <property type="term" value="P:mRNA pseudouridine synthesis"/>
    <property type="evidence" value="ECO:0007669"/>
    <property type="project" value="TreeGrafter"/>
</dbReference>
<dbReference type="AlphaFoldDB" id="A0A0K9YVN6"/>
<dbReference type="PATRIC" id="fig|54915.3.peg.1609"/>
<evidence type="ECO:0000313" key="9">
    <source>
        <dbReference type="EMBL" id="KNB72774.1"/>
    </source>
</evidence>
<evidence type="ECO:0000256" key="2">
    <source>
        <dbReference type="ARBA" id="ARBA00005642"/>
    </source>
</evidence>
<dbReference type="InterPro" id="IPR002501">
    <property type="entry name" value="PsdUridine_synth_N"/>
</dbReference>
<dbReference type="STRING" id="54915.ADS79_13095"/>
<dbReference type="FunFam" id="3.30.2350.10:FF:000011">
    <property type="entry name" value="tRNA pseudouridine synthase B"/>
    <property type="match status" value="1"/>
</dbReference>
<keyword evidence="3 5" id="KW-0819">tRNA processing</keyword>
<protein>
    <recommendedName>
        <fullName evidence="5">tRNA pseudouridine synthase B</fullName>
        <ecNumber evidence="5">5.4.99.25</ecNumber>
    </recommendedName>
    <alternativeName>
        <fullName evidence="5">tRNA pseudouridine(55) synthase</fullName>
        <shortName evidence="5">Psi55 synthase</shortName>
    </alternativeName>
    <alternativeName>
        <fullName evidence="5">tRNA pseudouridylate synthase</fullName>
    </alternativeName>
    <alternativeName>
        <fullName evidence="5">tRNA-uridine isomerase</fullName>
    </alternativeName>
</protein>
<dbReference type="EMBL" id="BJON01000015">
    <property type="protein sequence ID" value="GED70190.1"/>
    <property type="molecule type" value="Genomic_DNA"/>
</dbReference>
<reference evidence="8 11" key="3">
    <citation type="submission" date="2019-06" db="EMBL/GenBank/DDBJ databases">
        <title>Whole genome shotgun sequence of Brevibacillus reuszeri NBRC 15719.</title>
        <authorList>
            <person name="Hosoyama A."/>
            <person name="Uohara A."/>
            <person name="Ohji S."/>
            <person name="Ichikawa N."/>
        </authorList>
    </citation>
    <scope>NUCLEOTIDE SEQUENCE [LARGE SCALE GENOMIC DNA]</scope>
    <source>
        <strain evidence="8 11">NBRC 15719</strain>
    </source>
</reference>
<gene>
    <name evidence="5 8" type="primary">truB</name>
    <name evidence="9" type="ORF">ADS79_13095</name>
    <name evidence="8" type="ORF">BRE01_38920</name>
</gene>
<evidence type="ECO:0000256" key="3">
    <source>
        <dbReference type="ARBA" id="ARBA00022694"/>
    </source>
</evidence>
<dbReference type="OrthoDB" id="9802309at2"/>
<evidence type="ECO:0000259" key="6">
    <source>
        <dbReference type="Pfam" id="PF01509"/>
    </source>
</evidence>
<organism evidence="9 10">
    <name type="scientific">Brevibacillus reuszeri</name>
    <dbReference type="NCBI Taxonomy" id="54915"/>
    <lineage>
        <taxon>Bacteria</taxon>
        <taxon>Bacillati</taxon>
        <taxon>Bacillota</taxon>
        <taxon>Bacilli</taxon>
        <taxon>Bacillales</taxon>
        <taxon>Paenibacillaceae</taxon>
        <taxon>Brevibacillus</taxon>
    </lineage>
</organism>
<dbReference type="Gene3D" id="3.30.2350.10">
    <property type="entry name" value="Pseudouridine synthase"/>
    <property type="match status" value="1"/>
</dbReference>
<dbReference type="InterPro" id="IPR014780">
    <property type="entry name" value="tRNA_psdUridine_synth_TruB"/>
</dbReference>
<name>A0A0K9YVN6_9BACL</name>
<keyword evidence="11" id="KW-1185">Reference proteome</keyword>
<dbReference type="Proteomes" id="UP000319578">
    <property type="component" value="Unassembled WGS sequence"/>
</dbReference>
<reference evidence="9" key="2">
    <citation type="submission" date="2015-07" db="EMBL/GenBank/DDBJ databases">
        <title>MeaNS - Measles Nucleotide Surveillance Program.</title>
        <authorList>
            <person name="Tran T."/>
            <person name="Druce J."/>
        </authorList>
    </citation>
    <scope>NUCLEOTIDE SEQUENCE</scope>
    <source>
        <strain evidence="9">DSM 9887</strain>
    </source>
</reference>
<dbReference type="NCBIfam" id="TIGR00431">
    <property type="entry name" value="TruB"/>
    <property type="match status" value="1"/>
</dbReference>
<evidence type="ECO:0000256" key="5">
    <source>
        <dbReference type="HAMAP-Rule" id="MF_01080"/>
    </source>
</evidence>
<evidence type="ECO:0000313" key="11">
    <source>
        <dbReference type="Proteomes" id="UP000319578"/>
    </source>
</evidence>
<feature type="domain" description="tRNA pseudouridylate synthase B C-terminal" evidence="7">
    <location>
        <begin position="181"/>
        <end position="224"/>
    </location>
</feature>
<comment type="function">
    <text evidence="5">Responsible for synthesis of pseudouridine from uracil-55 in the psi GC loop of transfer RNAs.</text>
</comment>
<evidence type="ECO:0000313" key="8">
    <source>
        <dbReference type="EMBL" id="GED70190.1"/>
    </source>
</evidence>
<comment type="caution">
    <text evidence="9">The sequence shown here is derived from an EMBL/GenBank/DDBJ whole genome shotgun (WGS) entry which is preliminary data.</text>
</comment>
<accession>A0A0K9YVN6</accession>